<keyword evidence="8 11" id="KW-0449">Lipoprotein</keyword>
<evidence type="ECO:0000256" key="13">
    <source>
        <dbReference type="SAM" id="MobiDB-lite"/>
    </source>
</evidence>
<evidence type="ECO:0000256" key="1">
    <source>
        <dbReference type="ARBA" id="ARBA00004141"/>
    </source>
</evidence>
<comment type="caution">
    <text evidence="15">The sequence shown here is derived from an EMBL/GenBank/DDBJ whole genome shotgun (WGS) entry which is preliminary data.</text>
</comment>
<keyword evidence="3 11" id="KW-0812">Transmembrane</keyword>
<comment type="caution">
    <text evidence="11">Lacks conserved residue(s) required for the propagation of feature annotation.</text>
</comment>
<evidence type="ECO:0000256" key="12">
    <source>
        <dbReference type="RuleBase" id="RU079119"/>
    </source>
</evidence>
<comment type="domain">
    <text evidence="11 12">The DHHC domain is required for palmitoyltransferase activity.</text>
</comment>
<evidence type="ECO:0000256" key="11">
    <source>
        <dbReference type="HAMAP-Rule" id="MF_03199"/>
    </source>
</evidence>
<evidence type="ECO:0000313" key="15">
    <source>
        <dbReference type="EMBL" id="KAL0636346.1"/>
    </source>
</evidence>
<evidence type="ECO:0000256" key="5">
    <source>
        <dbReference type="ARBA" id="ARBA00022989"/>
    </source>
</evidence>
<comment type="function">
    <text evidence="11">Mediates the reversible addition of palmitate to target proteins, thereby regulating their membrane association and biological function.</text>
</comment>
<keyword evidence="2 11" id="KW-0808">Transferase</keyword>
<dbReference type="Pfam" id="PF01529">
    <property type="entry name" value="DHHC"/>
    <property type="match status" value="1"/>
</dbReference>
<dbReference type="InterPro" id="IPR033682">
    <property type="entry name" value="PFA4"/>
</dbReference>
<comment type="subcellular location">
    <subcellularLocation>
        <location evidence="11">Endoplasmic reticulum membrane</location>
        <topology evidence="11">Multi-pass membrane protein</topology>
    </subcellularLocation>
    <subcellularLocation>
        <location evidence="1">Membrane</location>
        <topology evidence="1">Multi-pass membrane protein</topology>
    </subcellularLocation>
</comment>
<feature type="transmembrane region" description="Helical" evidence="11 12">
    <location>
        <begin position="40"/>
        <end position="58"/>
    </location>
</feature>
<evidence type="ECO:0000256" key="10">
    <source>
        <dbReference type="ARBA" id="ARBA00048048"/>
    </source>
</evidence>
<dbReference type="GO" id="GO:0019706">
    <property type="term" value="F:protein-cysteine S-palmitoyltransferase activity"/>
    <property type="evidence" value="ECO:0007669"/>
    <property type="project" value="UniProtKB-EC"/>
</dbReference>
<evidence type="ECO:0000256" key="3">
    <source>
        <dbReference type="ARBA" id="ARBA00022692"/>
    </source>
</evidence>
<evidence type="ECO:0000256" key="2">
    <source>
        <dbReference type="ARBA" id="ARBA00022679"/>
    </source>
</evidence>
<feature type="compositionally biased region" description="Basic and acidic residues" evidence="13">
    <location>
        <begin position="342"/>
        <end position="353"/>
    </location>
</feature>
<evidence type="ECO:0000259" key="14">
    <source>
        <dbReference type="Pfam" id="PF01529"/>
    </source>
</evidence>
<name>A0ABR3GKE2_9PEZI</name>
<feature type="transmembrane region" description="Helical" evidence="11 12">
    <location>
        <begin position="186"/>
        <end position="208"/>
    </location>
</feature>
<evidence type="ECO:0000256" key="7">
    <source>
        <dbReference type="ARBA" id="ARBA00023139"/>
    </source>
</evidence>
<proteinExistence type="inferred from homology"/>
<evidence type="ECO:0000256" key="9">
    <source>
        <dbReference type="ARBA" id="ARBA00023315"/>
    </source>
</evidence>
<evidence type="ECO:0000256" key="4">
    <source>
        <dbReference type="ARBA" id="ARBA00022824"/>
    </source>
</evidence>
<dbReference type="InterPro" id="IPR001594">
    <property type="entry name" value="Palmitoyltrfase_DHHC"/>
</dbReference>
<evidence type="ECO:0000256" key="6">
    <source>
        <dbReference type="ARBA" id="ARBA00023136"/>
    </source>
</evidence>
<feature type="active site" description="S-palmitoyl cysteine intermediate" evidence="11">
    <location>
        <position position="128"/>
    </location>
</feature>
<dbReference type="HAMAP" id="MF_03199">
    <property type="entry name" value="DHHC_PAT_PFA4"/>
    <property type="match status" value="1"/>
</dbReference>
<dbReference type="EMBL" id="JBBBZM010000052">
    <property type="protein sequence ID" value="KAL0636346.1"/>
    <property type="molecule type" value="Genomic_DNA"/>
</dbReference>
<evidence type="ECO:0000256" key="8">
    <source>
        <dbReference type="ARBA" id="ARBA00023288"/>
    </source>
</evidence>
<keyword evidence="6 11" id="KW-0472">Membrane</keyword>
<feature type="region of interest" description="Disordered" evidence="13">
    <location>
        <begin position="339"/>
        <end position="359"/>
    </location>
</feature>
<evidence type="ECO:0000313" key="16">
    <source>
        <dbReference type="Proteomes" id="UP001447188"/>
    </source>
</evidence>
<dbReference type="PROSITE" id="PS50216">
    <property type="entry name" value="DHHC"/>
    <property type="match status" value="1"/>
</dbReference>
<dbReference type="PANTHER" id="PTHR12246">
    <property type="entry name" value="PALMITOYLTRANSFERASE ZDHHC16"/>
    <property type="match status" value="1"/>
</dbReference>
<gene>
    <name evidence="11 15" type="primary">PFA4</name>
    <name evidence="15" type="ORF">Q9L58_004693</name>
</gene>
<dbReference type="InterPro" id="IPR039859">
    <property type="entry name" value="PFA4/ZDH16/20/ERF2-like"/>
</dbReference>
<feature type="transmembrane region" description="Helical" evidence="11 12">
    <location>
        <begin position="146"/>
        <end position="166"/>
    </location>
</feature>
<dbReference type="EC" id="2.3.1.225" evidence="11"/>
<comment type="similarity">
    <text evidence="11">Belongs to the DHHC palmitoyltransferase family. PFA4 subfamily.</text>
</comment>
<comment type="catalytic activity">
    <reaction evidence="10 11 12">
        <text>L-cysteinyl-[protein] + hexadecanoyl-CoA = S-hexadecanoyl-L-cysteinyl-[protein] + CoA</text>
        <dbReference type="Rhea" id="RHEA:36683"/>
        <dbReference type="Rhea" id="RHEA-COMP:10131"/>
        <dbReference type="Rhea" id="RHEA-COMP:11032"/>
        <dbReference type="ChEBI" id="CHEBI:29950"/>
        <dbReference type="ChEBI" id="CHEBI:57287"/>
        <dbReference type="ChEBI" id="CHEBI:57379"/>
        <dbReference type="ChEBI" id="CHEBI:74151"/>
        <dbReference type="EC" id="2.3.1.225"/>
    </reaction>
</comment>
<keyword evidence="16" id="KW-1185">Reference proteome</keyword>
<keyword evidence="4 11" id="KW-0256">Endoplasmic reticulum</keyword>
<accession>A0ABR3GKE2</accession>
<dbReference type="Proteomes" id="UP001447188">
    <property type="component" value="Unassembled WGS sequence"/>
</dbReference>
<keyword evidence="7 11" id="KW-0564">Palmitate</keyword>
<feature type="domain" description="Palmitoyltransferase DHHC" evidence="14">
    <location>
        <begin position="97"/>
        <end position="226"/>
    </location>
</feature>
<protein>
    <recommendedName>
        <fullName evidence="11">Palmitoyltransferase PFA4</fullName>
        <ecNumber evidence="11">2.3.1.225</ecNumber>
    </recommendedName>
    <alternativeName>
        <fullName evidence="11">Protein S-acyltransferase</fullName>
        <shortName evidence="11">PAT</shortName>
    </alternativeName>
    <alternativeName>
        <fullName evidence="11">Protein fatty acyltransferase 4</fullName>
    </alternativeName>
</protein>
<keyword evidence="5 11" id="KW-1133">Transmembrane helix</keyword>
<organism evidence="15 16">
    <name type="scientific">Discina gigas</name>
    <dbReference type="NCBI Taxonomy" id="1032678"/>
    <lineage>
        <taxon>Eukaryota</taxon>
        <taxon>Fungi</taxon>
        <taxon>Dikarya</taxon>
        <taxon>Ascomycota</taxon>
        <taxon>Pezizomycotina</taxon>
        <taxon>Pezizomycetes</taxon>
        <taxon>Pezizales</taxon>
        <taxon>Discinaceae</taxon>
        <taxon>Discina</taxon>
    </lineage>
</organism>
<reference evidence="15 16" key="1">
    <citation type="submission" date="2024-02" db="EMBL/GenBank/DDBJ databases">
        <title>Discinaceae phylogenomics.</title>
        <authorList>
            <person name="Dirks A.C."/>
            <person name="James T.Y."/>
        </authorList>
    </citation>
    <scope>NUCLEOTIDE SEQUENCE [LARGE SCALE GENOMIC DNA]</scope>
    <source>
        <strain evidence="15 16">ACD0624</strain>
    </source>
</reference>
<keyword evidence="9 11" id="KW-0012">Acyltransferase</keyword>
<sequence length="439" mass="49659">MLDPRLSRLAVAGVILLICFLAYASQLFLLHPHLSRNQTISFNVLVGCIWITYARSIFTHPGSPPASWVPDDVTVDGEDAEEGHGRVEERRLVARGTKWCRKCEAFKPPRCHHCKTCKMCVLRMDHHCPWTNNCVGYRNLPHFIRFLFYCSITCVYLFAQLLQRAWAIWEVRASPSYDGPHTLPEMLLLTALLFVDLLVAFSLTVLYVRTLWSSAEGYTTIETWEQDRHDALVRRRRVRRQQFPYDIGFWDNLCSAHGGTGNVLAWYWPFARSPEVGEVVKGSGGMRLKGGVEWEVNGYEDLNAVWPPLDPDKVVAAGEGERTLSMAGGAALAETGDSWAEGVRRRQKEDLTRRNGYGGSGKGLDGLNVAYEMEEEGEAAPLLLASRRDRALEYPRIANRKRWTNDDGETLADYGVDEDADEDVPLAELIRRRKAEKGL</sequence>